<feature type="domain" description="Thiamine pyrophosphate enzyme TPP-binding" evidence="7">
    <location>
        <begin position="417"/>
        <end position="535"/>
    </location>
</feature>
<evidence type="ECO:0000256" key="3">
    <source>
        <dbReference type="ARBA" id="ARBA00022842"/>
    </source>
</evidence>
<dbReference type="EMBL" id="CP022187">
    <property type="protein sequence ID" value="AWI77589.1"/>
    <property type="molecule type" value="Genomic_DNA"/>
</dbReference>
<comment type="similarity">
    <text evidence="6">Belongs to the TPP enzyme family. MenD subfamily.</text>
</comment>
<keyword evidence="3 6" id="KW-0460">Magnesium</keyword>
<keyword evidence="1 6" id="KW-0808">Transferase</keyword>
<dbReference type="CDD" id="cd07037">
    <property type="entry name" value="TPP_PYR_MenD"/>
    <property type="match status" value="1"/>
</dbReference>
<evidence type="ECO:0000259" key="7">
    <source>
        <dbReference type="Pfam" id="PF02775"/>
    </source>
</evidence>
<dbReference type="PANTHER" id="PTHR42916">
    <property type="entry name" value="2-SUCCINYL-5-ENOLPYRUVYL-6-HYDROXY-3-CYCLOHEXENE-1-CARBOXYLATE SYNTHASE"/>
    <property type="match status" value="1"/>
</dbReference>
<evidence type="ECO:0000256" key="1">
    <source>
        <dbReference type="ARBA" id="ARBA00022679"/>
    </source>
</evidence>
<proteinExistence type="inferred from homology"/>
<comment type="cofactor">
    <cofactor evidence="6">
        <name>thiamine diphosphate</name>
        <dbReference type="ChEBI" id="CHEBI:58937"/>
    </cofactor>
    <text evidence="6">Binds 1 thiamine pyrophosphate per subunit.</text>
</comment>
<comment type="pathway">
    <text evidence="6">Quinol/quinone metabolism; menaquinone biosynthesis.</text>
</comment>
<dbReference type="PIRSF" id="PIRSF004983">
    <property type="entry name" value="MenD"/>
    <property type="match status" value="1"/>
</dbReference>
<dbReference type="AlphaFoldDB" id="A0A2U8GV60"/>
<dbReference type="RefSeq" id="WP_108951287.1">
    <property type="nucleotide sequence ID" value="NZ_CP022187.1"/>
</dbReference>
<dbReference type="InterPro" id="IPR004433">
    <property type="entry name" value="MenaQ_synth_MenD"/>
</dbReference>
<dbReference type="SUPFAM" id="SSF52518">
    <property type="entry name" value="Thiamin diphosphate-binding fold (THDP-binding)"/>
    <property type="match status" value="2"/>
</dbReference>
<dbReference type="PANTHER" id="PTHR42916:SF1">
    <property type="entry name" value="PROTEIN PHYLLO, CHLOROPLASTIC"/>
    <property type="match status" value="1"/>
</dbReference>
<comment type="function">
    <text evidence="6">Catalyzes the thiamine diphosphate-dependent decarboxylation of 2-oxoglutarate and the subsequent addition of the resulting succinic semialdehyde-thiamine pyrophosphate anion to isochorismate to yield 2-succinyl-5-enolpyruvyl-6-hydroxy-3-cyclohexene-1-carboxylate (SEPHCHC).</text>
</comment>
<keyword evidence="5 6" id="KW-0464">Manganese</keyword>
<dbReference type="HAMAP" id="MF_01659">
    <property type="entry name" value="MenD"/>
    <property type="match status" value="1"/>
</dbReference>
<dbReference type="Proteomes" id="UP000244930">
    <property type="component" value="Chromosome"/>
</dbReference>
<feature type="domain" description="Thiamine pyrophosphate enzyme N-terminal TPP-binding" evidence="8">
    <location>
        <begin position="10"/>
        <end position="116"/>
    </location>
</feature>
<dbReference type="GO" id="GO:0009234">
    <property type="term" value="P:menaquinone biosynthetic process"/>
    <property type="evidence" value="ECO:0007669"/>
    <property type="project" value="UniProtKB-UniRule"/>
</dbReference>
<accession>A0A2U8GV60</accession>
<dbReference type="InterPro" id="IPR012001">
    <property type="entry name" value="Thiamin_PyroP_enz_TPP-bd_dom"/>
</dbReference>
<dbReference type="Gene3D" id="3.40.50.1220">
    <property type="entry name" value="TPP-binding domain"/>
    <property type="match status" value="1"/>
</dbReference>
<evidence type="ECO:0000256" key="5">
    <source>
        <dbReference type="ARBA" id="ARBA00023211"/>
    </source>
</evidence>
<dbReference type="UniPathway" id="UPA01057">
    <property type="reaction ID" value="UER00164"/>
</dbReference>
<keyword evidence="6" id="KW-0474">Menaquinone biosynthesis</keyword>
<dbReference type="CDD" id="cd02009">
    <property type="entry name" value="TPP_SHCHC_synthase"/>
    <property type="match status" value="1"/>
</dbReference>
<evidence type="ECO:0000256" key="2">
    <source>
        <dbReference type="ARBA" id="ARBA00022723"/>
    </source>
</evidence>
<dbReference type="GO" id="GO:0030145">
    <property type="term" value="F:manganese ion binding"/>
    <property type="evidence" value="ECO:0007669"/>
    <property type="project" value="UniProtKB-UniRule"/>
</dbReference>
<dbReference type="EC" id="2.2.1.9" evidence="6"/>
<keyword evidence="4 6" id="KW-0786">Thiamine pyrophosphate</keyword>
<keyword evidence="10" id="KW-1185">Reference proteome</keyword>
<dbReference type="Gene3D" id="3.40.50.970">
    <property type="match status" value="2"/>
</dbReference>
<comment type="subunit">
    <text evidence="6">Homodimer.</text>
</comment>
<dbReference type="InterPro" id="IPR029061">
    <property type="entry name" value="THDP-binding"/>
</dbReference>
<evidence type="ECO:0000256" key="4">
    <source>
        <dbReference type="ARBA" id="ARBA00023052"/>
    </source>
</evidence>
<dbReference type="GO" id="GO:0000287">
    <property type="term" value="F:magnesium ion binding"/>
    <property type="evidence" value="ECO:0007669"/>
    <property type="project" value="UniProtKB-UniRule"/>
</dbReference>
<evidence type="ECO:0000313" key="9">
    <source>
        <dbReference type="EMBL" id="AWI77589.1"/>
    </source>
</evidence>
<name>A0A2U8GV60_9RHOO</name>
<organism evidence="9 10">
    <name type="scientific">Parazoarcus communis</name>
    <dbReference type="NCBI Taxonomy" id="41977"/>
    <lineage>
        <taxon>Bacteria</taxon>
        <taxon>Pseudomonadati</taxon>
        <taxon>Pseudomonadota</taxon>
        <taxon>Betaproteobacteria</taxon>
        <taxon>Rhodocyclales</taxon>
        <taxon>Zoogloeaceae</taxon>
        <taxon>Parazoarcus</taxon>
    </lineage>
</organism>
<dbReference type="GO" id="GO:0070204">
    <property type="term" value="F:2-succinyl-5-enolpyruvyl-6-hydroxy-3-cyclohexene-1-carboxylic-acid synthase activity"/>
    <property type="evidence" value="ECO:0007669"/>
    <property type="project" value="UniProtKB-UniRule"/>
</dbReference>
<evidence type="ECO:0000313" key="10">
    <source>
        <dbReference type="Proteomes" id="UP000244930"/>
    </source>
</evidence>
<dbReference type="Pfam" id="PF02776">
    <property type="entry name" value="TPP_enzyme_N"/>
    <property type="match status" value="1"/>
</dbReference>
<reference evidence="9 10" key="1">
    <citation type="submission" date="2017-06" db="EMBL/GenBank/DDBJ databases">
        <title>Azoarcus.</title>
        <authorList>
            <person name="Woo J.-H."/>
            <person name="Kim H.-S."/>
        </authorList>
    </citation>
    <scope>NUCLEOTIDE SEQUENCE [LARGE SCALE GENOMIC DNA]</scope>
    <source>
        <strain evidence="9 10">TSPY31</strain>
    </source>
</reference>
<keyword evidence="2 6" id="KW-0479">Metal-binding</keyword>
<evidence type="ECO:0000256" key="6">
    <source>
        <dbReference type="HAMAP-Rule" id="MF_01659"/>
    </source>
</evidence>
<dbReference type="GO" id="GO:0030976">
    <property type="term" value="F:thiamine pyrophosphate binding"/>
    <property type="evidence" value="ECO:0007669"/>
    <property type="project" value="UniProtKB-UniRule"/>
</dbReference>
<dbReference type="KEGG" id="acom:CEW83_08590"/>
<gene>
    <name evidence="6 9" type="primary">menD</name>
    <name evidence="9" type="ORF">CEW83_08590</name>
</gene>
<dbReference type="UniPathway" id="UPA00079"/>
<dbReference type="NCBIfam" id="TIGR00173">
    <property type="entry name" value="menD"/>
    <property type="match status" value="1"/>
</dbReference>
<protein>
    <recommendedName>
        <fullName evidence="6">2-succinyl-5-enolpyruvyl-6-hydroxy-3-cyclohexene-1-carboxylate synthase</fullName>
        <shortName evidence="6">SEPHCHC synthase</shortName>
        <ecNumber evidence="6">2.2.1.9</ecNumber>
    </recommendedName>
    <alternativeName>
        <fullName evidence="6">Menaquinone biosynthesis protein MenD</fullName>
    </alternativeName>
</protein>
<comment type="cofactor">
    <cofactor evidence="6">
        <name>Mg(2+)</name>
        <dbReference type="ChEBI" id="CHEBI:18420"/>
    </cofactor>
    <cofactor evidence="6">
        <name>Mn(2+)</name>
        <dbReference type="ChEBI" id="CHEBI:29035"/>
    </cofactor>
</comment>
<comment type="catalytic activity">
    <reaction evidence="6">
        <text>isochorismate + 2-oxoglutarate + H(+) = 5-enolpyruvoyl-6-hydroxy-2-succinyl-cyclohex-3-ene-1-carboxylate + CO2</text>
        <dbReference type="Rhea" id="RHEA:25593"/>
        <dbReference type="ChEBI" id="CHEBI:15378"/>
        <dbReference type="ChEBI" id="CHEBI:16526"/>
        <dbReference type="ChEBI" id="CHEBI:16810"/>
        <dbReference type="ChEBI" id="CHEBI:29780"/>
        <dbReference type="ChEBI" id="CHEBI:58818"/>
        <dbReference type="EC" id="2.2.1.9"/>
    </reaction>
</comment>
<sequence length="575" mass="64812">MYSDNKLILQIISLMKQHGILSVVISPGSRHYPLVRSLERDPDFSLYSVVDERSAAFFALGLIQNSGAPVAVCCTSGTSAINYGSAVVEAFYQGLPLVVLTADRLPELLNQKEEQMFLQKDVYDGFIRYQGQLPEVKDGLSEWYCNRVINEAFLELDHHGRGPVHLNFPVESHHTDKFSTESLPKVRKISRVRGDDDPEIWQRYASWLSGRKIMIVWGQSAPTDEALSRAVERFIERFDCVILADKLSNCHTSRTIETAYLALRSMTLEQTTELAPDVVITLFGNYTFNGELKGYLSSTGRPFEVWDLGTSRVSDPFRRLSTVFEVRERFFFEKMCEQAEQQGGMDYYEAWSEVDGAIEEPQVDFGEIHAVGQLVRKLPKNAQLHIANSLPIRMVHLFRSDPSVTAYCNRGVNGIDGCMSAAVGFAAATSDPVYLVIGDLTFFYDMNALWNRHLSKNLRILMLNNEGGGVMHMPLSEGLAPQLSRHISAGHATSAKGWVESVGFRYLAATTREECDAAIDVLTNPAESGPILVEVFSVKEDDVRQLKTYLQELDKLTFGDRVRRRLRRKLPKLFR</sequence>
<evidence type="ECO:0000259" key="8">
    <source>
        <dbReference type="Pfam" id="PF02776"/>
    </source>
</evidence>
<comment type="pathway">
    <text evidence="6">Quinol/quinone metabolism; 1,4-dihydroxy-2-naphthoate biosynthesis; 1,4-dihydroxy-2-naphthoate from chorismate: step 2/7.</text>
</comment>
<dbReference type="InterPro" id="IPR011766">
    <property type="entry name" value="TPP_enzyme_TPP-bd"/>
</dbReference>
<dbReference type="Pfam" id="PF02775">
    <property type="entry name" value="TPP_enzyme_C"/>
    <property type="match status" value="1"/>
</dbReference>